<keyword evidence="1" id="KW-0175">Coiled coil</keyword>
<dbReference type="InterPro" id="IPR040348">
    <property type="entry name" value="POLAR-like"/>
</dbReference>
<accession>A0A1D6H2L3</accession>
<dbReference type="InParanoid" id="A0A1D6H2L3"/>
<evidence type="ECO:0000313" key="3">
    <source>
        <dbReference type="EMBL" id="AQK69077.1"/>
    </source>
</evidence>
<reference evidence="3" key="1">
    <citation type="submission" date="2015-12" db="EMBL/GenBank/DDBJ databases">
        <title>Update maize B73 reference genome by single molecule sequencing technologies.</title>
        <authorList>
            <consortium name="Maize Genome Sequencing Project"/>
            <person name="Ware D."/>
        </authorList>
    </citation>
    <scope>NUCLEOTIDE SEQUENCE</scope>
    <source>
        <tissue evidence="3">Seedling</tissue>
    </source>
</reference>
<dbReference type="GO" id="GO:0008356">
    <property type="term" value="P:asymmetric cell division"/>
    <property type="evidence" value="ECO:0007669"/>
    <property type="project" value="InterPro"/>
</dbReference>
<feature type="compositionally biased region" description="Gly residues" evidence="2">
    <location>
        <begin position="264"/>
        <end position="273"/>
    </location>
</feature>
<feature type="compositionally biased region" description="Basic and acidic residues" evidence="2">
    <location>
        <begin position="66"/>
        <end position="78"/>
    </location>
</feature>
<feature type="coiled-coil region" evidence="1">
    <location>
        <begin position="300"/>
        <end position="346"/>
    </location>
</feature>
<feature type="region of interest" description="Disordered" evidence="2">
    <location>
        <begin position="58"/>
        <end position="86"/>
    </location>
</feature>
<gene>
    <name evidence="3" type="ORF">ZEAMMB73_Zm00001d015517</name>
</gene>
<sequence>MASAGDIGEAEATLTTNRMTIYDCLGEGEEASPPSPETPPQLRLPRFTCARIRFGRLGRKRGGRGGRKEVAAAEKSEDASVGSSGARARDHSLFVQSCRRSVPACSRALIPATIYIAGWKQAAAGSSGGGGSSVATGQTGMGLSMLFLLARTCVELNRMAEVRAQMETLLKEIRDEASRVKAGSADHVVLVAPKTCNNLRPSSTSTVSSSCVSDTSTNCLEIRRGEDGEWTSEPEWKCTTERETPDQCWVQSPSDGEFIELEGGRFGTGGGNSQRGAAVDESDDDDGESCGRRHEVGVSATELERRLHELQHRRDRERIEALESALRRAQRKLTEKEMEARLWQDTATLALGQPTPRDGQ</sequence>
<feature type="region of interest" description="Disordered" evidence="2">
    <location>
        <begin position="264"/>
        <end position="292"/>
    </location>
</feature>
<dbReference type="eggNOG" id="ENOG502R5TG">
    <property type="taxonomic scope" value="Eukaryota"/>
</dbReference>
<dbReference type="SMR" id="A0A1D6H2L3"/>
<dbReference type="PANTHER" id="PTHR33476:SF24">
    <property type="entry name" value="PROTEIN POLAR LOCALIZATION DURING ASYMMETRIC DIVISION AND REDISTRIBUTION"/>
    <property type="match status" value="1"/>
</dbReference>
<name>A0A1D6H2L3_MAIZE</name>
<dbReference type="OMA" id="ICKRNIA"/>
<protein>
    <submittedName>
        <fullName evidence="3">Protein POLAR LOCALIZATION DURING ASYMMETRIC DIVISION AND REDISTRIBUTION</fullName>
    </submittedName>
</protein>
<dbReference type="PANTHER" id="PTHR33476">
    <property type="entry name" value="EMB|CAB62613.1"/>
    <property type="match status" value="1"/>
</dbReference>
<dbReference type="EMBL" id="CM000781">
    <property type="protein sequence ID" value="AQK69077.1"/>
    <property type="molecule type" value="Genomic_DNA"/>
</dbReference>
<organism evidence="3">
    <name type="scientific">Zea mays</name>
    <name type="common">Maize</name>
    <dbReference type="NCBI Taxonomy" id="4577"/>
    <lineage>
        <taxon>Eukaryota</taxon>
        <taxon>Viridiplantae</taxon>
        <taxon>Streptophyta</taxon>
        <taxon>Embryophyta</taxon>
        <taxon>Tracheophyta</taxon>
        <taxon>Spermatophyta</taxon>
        <taxon>Magnoliopsida</taxon>
        <taxon>Liliopsida</taxon>
        <taxon>Poales</taxon>
        <taxon>Poaceae</taxon>
        <taxon>PACMAD clade</taxon>
        <taxon>Panicoideae</taxon>
        <taxon>Andropogonodae</taxon>
        <taxon>Andropogoneae</taxon>
        <taxon>Tripsacinae</taxon>
        <taxon>Zea</taxon>
    </lineage>
</organism>
<dbReference type="PaxDb" id="4577-GRMZM2G075845_P01"/>
<dbReference type="AlphaFoldDB" id="A0A1D6H2L3"/>
<evidence type="ECO:0000256" key="2">
    <source>
        <dbReference type="SAM" id="MobiDB-lite"/>
    </source>
</evidence>
<dbReference type="ExpressionAtlas" id="A0A1D6H2L3">
    <property type="expression patterns" value="baseline and differential"/>
</dbReference>
<evidence type="ECO:0000256" key="1">
    <source>
        <dbReference type="SAM" id="Coils"/>
    </source>
</evidence>
<proteinExistence type="predicted"/>